<dbReference type="InterPro" id="IPR029063">
    <property type="entry name" value="SAM-dependent_MTases_sf"/>
</dbReference>
<dbReference type="AlphaFoldDB" id="A0AA52EEI8"/>
<gene>
    <name evidence="1" type="primary">metW</name>
    <name evidence="1" type="ORF">QGN29_06490</name>
</gene>
<name>A0AA52EEI8_9PROT</name>
<proteinExistence type="predicted"/>
<accession>A0AA52EEI8</accession>
<dbReference type="Pfam" id="PF07021">
    <property type="entry name" value="MetW"/>
    <property type="match status" value="1"/>
</dbReference>
<keyword evidence="2" id="KW-1185">Reference proteome</keyword>
<dbReference type="CDD" id="cd02440">
    <property type="entry name" value="AdoMet_MTases"/>
    <property type="match status" value="1"/>
</dbReference>
<evidence type="ECO:0000313" key="2">
    <source>
        <dbReference type="Proteomes" id="UP001268683"/>
    </source>
</evidence>
<reference evidence="1" key="1">
    <citation type="submission" date="2023-04" db="EMBL/GenBank/DDBJ databases">
        <title>Complete genome sequence of Temperatibacter marinus.</title>
        <authorList>
            <person name="Rong J.-C."/>
            <person name="Yi M.-L."/>
            <person name="Zhao Q."/>
        </authorList>
    </citation>
    <scope>NUCLEOTIDE SEQUENCE</scope>
    <source>
        <strain evidence="1">NBRC 110045</strain>
    </source>
</reference>
<protein>
    <submittedName>
        <fullName evidence="1">Methionine biosynthesis protein MetW</fullName>
    </submittedName>
</protein>
<sequence length="204" mass="22921">MTDSQSKDLRPDLQLIANLIAPESRVLEVGCANGDLLQWLVHNKRVDGRGMELGQAGVNTCVSKGLYVVQGDADVDLKDYPDKSFDYAVLSRTLQAVRQPREVLLELLRIGEKAIVTIPNFGHWKIRLQLLMNGKMPVTRHLDYTWYNTPNIHFCTVKDMLDLIESEGLTLDAFVPFDAKGDQLDQSLSRANWGAHQALFVISD</sequence>
<dbReference type="NCBIfam" id="TIGR02081">
    <property type="entry name" value="metW"/>
    <property type="match status" value="1"/>
</dbReference>
<evidence type="ECO:0000313" key="1">
    <source>
        <dbReference type="EMBL" id="WND04022.1"/>
    </source>
</evidence>
<dbReference type="Gene3D" id="3.40.50.150">
    <property type="entry name" value="Vaccinia Virus protein VP39"/>
    <property type="match status" value="1"/>
</dbReference>
<dbReference type="SUPFAM" id="SSF53335">
    <property type="entry name" value="S-adenosyl-L-methionine-dependent methyltransferases"/>
    <property type="match status" value="1"/>
</dbReference>
<dbReference type="RefSeq" id="WP_310799886.1">
    <property type="nucleotide sequence ID" value="NZ_CP123872.1"/>
</dbReference>
<dbReference type="KEGG" id="tmk:QGN29_06490"/>
<dbReference type="InterPro" id="IPR010743">
    <property type="entry name" value="Methionine_synth_MetW"/>
</dbReference>
<organism evidence="1 2">
    <name type="scientific">Temperatibacter marinus</name>
    <dbReference type="NCBI Taxonomy" id="1456591"/>
    <lineage>
        <taxon>Bacteria</taxon>
        <taxon>Pseudomonadati</taxon>
        <taxon>Pseudomonadota</taxon>
        <taxon>Alphaproteobacteria</taxon>
        <taxon>Kordiimonadales</taxon>
        <taxon>Temperatibacteraceae</taxon>
        <taxon>Temperatibacter</taxon>
    </lineage>
</organism>
<dbReference type="EMBL" id="CP123872">
    <property type="protein sequence ID" value="WND04022.1"/>
    <property type="molecule type" value="Genomic_DNA"/>
</dbReference>
<dbReference type="Proteomes" id="UP001268683">
    <property type="component" value="Chromosome"/>
</dbReference>